<dbReference type="Proteomes" id="UP000193144">
    <property type="component" value="Unassembled WGS sequence"/>
</dbReference>
<sequence>CEDYTWKAAKDEEGENKLVHLGKNSGVQFIDSIFGRDRELGRTEKWMTGTRLWSMRFDANCDDILRHPMQ</sequence>
<name>A0A1Y1ZJN1_9PLEO</name>
<dbReference type="EMBL" id="MCFA01000078">
    <property type="protein sequence ID" value="ORY10035.1"/>
    <property type="molecule type" value="Genomic_DNA"/>
</dbReference>
<evidence type="ECO:0000313" key="2">
    <source>
        <dbReference type="Proteomes" id="UP000193144"/>
    </source>
</evidence>
<protein>
    <submittedName>
        <fullName evidence="1">Uncharacterized protein</fullName>
    </submittedName>
</protein>
<organism evidence="1 2">
    <name type="scientific">Clohesyomyces aquaticus</name>
    <dbReference type="NCBI Taxonomy" id="1231657"/>
    <lineage>
        <taxon>Eukaryota</taxon>
        <taxon>Fungi</taxon>
        <taxon>Dikarya</taxon>
        <taxon>Ascomycota</taxon>
        <taxon>Pezizomycotina</taxon>
        <taxon>Dothideomycetes</taxon>
        <taxon>Pleosporomycetidae</taxon>
        <taxon>Pleosporales</taxon>
        <taxon>Lindgomycetaceae</taxon>
        <taxon>Clohesyomyces</taxon>
    </lineage>
</organism>
<keyword evidence="2" id="KW-1185">Reference proteome</keyword>
<accession>A0A1Y1ZJN1</accession>
<dbReference type="OrthoDB" id="5398854at2759"/>
<feature type="non-terminal residue" evidence="1">
    <location>
        <position position="1"/>
    </location>
</feature>
<dbReference type="STRING" id="1231657.A0A1Y1ZJN1"/>
<comment type="caution">
    <text evidence="1">The sequence shown here is derived from an EMBL/GenBank/DDBJ whole genome shotgun (WGS) entry which is preliminary data.</text>
</comment>
<dbReference type="AlphaFoldDB" id="A0A1Y1ZJN1"/>
<evidence type="ECO:0000313" key="1">
    <source>
        <dbReference type="EMBL" id="ORY10035.1"/>
    </source>
</evidence>
<reference evidence="1 2" key="1">
    <citation type="submission" date="2016-07" db="EMBL/GenBank/DDBJ databases">
        <title>Pervasive Adenine N6-methylation of Active Genes in Fungi.</title>
        <authorList>
            <consortium name="DOE Joint Genome Institute"/>
            <person name="Mondo S.J."/>
            <person name="Dannebaum R.O."/>
            <person name="Kuo R.C."/>
            <person name="Labutti K."/>
            <person name="Haridas S."/>
            <person name="Kuo A."/>
            <person name="Salamov A."/>
            <person name="Ahrendt S.R."/>
            <person name="Lipzen A."/>
            <person name="Sullivan W."/>
            <person name="Andreopoulos W.B."/>
            <person name="Clum A."/>
            <person name="Lindquist E."/>
            <person name="Daum C."/>
            <person name="Ramamoorthy G.K."/>
            <person name="Gryganskyi A."/>
            <person name="Culley D."/>
            <person name="Magnuson J.K."/>
            <person name="James T.Y."/>
            <person name="O'Malley M.A."/>
            <person name="Stajich J.E."/>
            <person name="Spatafora J.W."/>
            <person name="Visel A."/>
            <person name="Grigoriev I.V."/>
        </authorList>
    </citation>
    <scope>NUCLEOTIDE SEQUENCE [LARGE SCALE GENOMIC DNA]</scope>
    <source>
        <strain evidence="1 2">CBS 115471</strain>
    </source>
</reference>
<gene>
    <name evidence="1" type="ORF">BCR34DRAFT_486293</name>
</gene>
<proteinExistence type="predicted"/>